<comment type="caution">
    <text evidence="1">The sequence shown here is derived from an EMBL/GenBank/DDBJ whole genome shotgun (WGS) entry which is preliminary data.</text>
</comment>
<reference evidence="1" key="1">
    <citation type="submission" date="2022-10" db="EMBL/GenBank/DDBJ databases">
        <authorList>
            <person name="Hyden B.L."/>
            <person name="Feng K."/>
            <person name="Yates T."/>
            <person name="Jawdy S."/>
            <person name="Smart L.B."/>
            <person name="Muchero W."/>
        </authorList>
    </citation>
    <scope>NUCLEOTIDE SEQUENCE</scope>
    <source>
        <tissue evidence="1">Shoot tip</tissue>
    </source>
</reference>
<name>A0ABQ9CFV8_9ROSI</name>
<proteinExistence type="predicted"/>
<sequence length="69" mass="7443">MLPPQPPLVSSISSKILNPSSILPLENKPLINVSNVTKLQLIPSVFISLNISRADSNIPDSQKPEINAL</sequence>
<organism evidence="1 2">
    <name type="scientific">Salix suchowensis</name>
    <dbReference type="NCBI Taxonomy" id="1278906"/>
    <lineage>
        <taxon>Eukaryota</taxon>
        <taxon>Viridiplantae</taxon>
        <taxon>Streptophyta</taxon>
        <taxon>Embryophyta</taxon>
        <taxon>Tracheophyta</taxon>
        <taxon>Spermatophyta</taxon>
        <taxon>Magnoliopsida</taxon>
        <taxon>eudicotyledons</taxon>
        <taxon>Gunneridae</taxon>
        <taxon>Pentapetalae</taxon>
        <taxon>rosids</taxon>
        <taxon>fabids</taxon>
        <taxon>Malpighiales</taxon>
        <taxon>Salicaceae</taxon>
        <taxon>Saliceae</taxon>
        <taxon>Salix</taxon>
    </lineage>
</organism>
<reference evidence="1" key="2">
    <citation type="journal article" date="2023" name="Int. J. Mol. Sci.">
        <title>De Novo Assembly and Annotation of 11 Diverse Shrub Willow (Salix) Genomes Reveals Novel Gene Organization in Sex-Linked Regions.</title>
        <authorList>
            <person name="Hyden B."/>
            <person name="Feng K."/>
            <person name="Yates T.B."/>
            <person name="Jawdy S."/>
            <person name="Cereghino C."/>
            <person name="Smart L.B."/>
            <person name="Muchero W."/>
        </authorList>
    </citation>
    <scope>NUCLEOTIDE SEQUENCE</scope>
    <source>
        <tissue evidence="1">Shoot tip</tissue>
    </source>
</reference>
<gene>
    <name evidence="1" type="ORF">OIU77_019097</name>
</gene>
<dbReference type="Proteomes" id="UP001141253">
    <property type="component" value="Chromosome 5"/>
</dbReference>
<dbReference type="EMBL" id="JAPFFI010000003">
    <property type="protein sequence ID" value="KAJ6398223.1"/>
    <property type="molecule type" value="Genomic_DNA"/>
</dbReference>
<keyword evidence="2" id="KW-1185">Reference proteome</keyword>
<protein>
    <submittedName>
        <fullName evidence="1">Uncharacterized protein</fullName>
    </submittedName>
</protein>
<accession>A0ABQ9CFV8</accession>
<evidence type="ECO:0000313" key="1">
    <source>
        <dbReference type="EMBL" id="KAJ6398223.1"/>
    </source>
</evidence>
<evidence type="ECO:0000313" key="2">
    <source>
        <dbReference type="Proteomes" id="UP001141253"/>
    </source>
</evidence>